<name>A0A1N7L5F3_9FLAO</name>
<dbReference type="EMBL" id="FTOI01000004">
    <property type="protein sequence ID" value="SIS69044.1"/>
    <property type="molecule type" value="Genomic_DNA"/>
</dbReference>
<dbReference type="Proteomes" id="UP000185839">
    <property type="component" value="Unassembled WGS sequence"/>
</dbReference>
<keyword evidence="1" id="KW-0732">Signal</keyword>
<organism evidence="2 3">
    <name type="scientific">Kaistella chaponensis</name>
    <dbReference type="NCBI Taxonomy" id="713588"/>
    <lineage>
        <taxon>Bacteria</taxon>
        <taxon>Pseudomonadati</taxon>
        <taxon>Bacteroidota</taxon>
        <taxon>Flavobacteriia</taxon>
        <taxon>Flavobacteriales</taxon>
        <taxon>Weeksellaceae</taxon>
        <taxon>Chryseobacterium group</taxon>
        <taxon>Kaistella</taxon>
    </lineage>
</organism>
<keyword evidence="3" id="KW-1185">Reference proteome</keyword>
<feature type="chain" id="PRO_5012862579" description="DUF4251 domain-containing protein" evidence="1">
    <location>
        <begin position="19"/>
        <end position="165"/>
    </location>
</feature>
<gene>
    <name evidence="2" type="ORF">SAMN05421789_104233</name>
</gene>
<accession>A0A1N7L5F3</accession>
<dbReference type="AlphaFoldDB" id="A0A1N7L5F3"/>
<reference evidence="3" key="1">
    <citation type="submission" date="2017-01" db="EMBL/GenBank/DDBJ databases">
        <authorList>
            <person name="Varghese N."/>
            <person name="Submissions S."/>
        </authorList>
    </citation>
    <scope>NUCLEOTIDE SEQUENCE [LARGE SCALE GENOMIC DNA]</scope>
    <source>
        <strain evidence="3">DSM 23145</strain>
    </source>
</reference>
<feature type="signal peptide" evidence="1">
    <location>
        <begin position="1"/>
        <end position="18"/>
    </location>
</feature>
<evidence type="ECO:0000313" key="2">
    <source>
        <dbReference type="EMBL" id="SIS69044.1"/>
    </source>
</evidence>
<dbReference type="STRING" id="713588.SAMN05421789_104233"/>
<evidence type="ECO:0000313" key="3">
    <source>
        <dbReference type="Proteomes" id="UP000185839"/>
    </source>
</evidence>
<dbReference type="RefSeq" id="WP_076386451.1">
    <property type="nucleotide sequence ID" value="NZ_FTOI01000004.1"/>
</dbReference>
<evidence type="ECO:0008006" key="4">
    <source>
        <dbReference type="Google" id="ProtNLM"/>
    </source>
</evidence>
<sequence>MKIFFLYILFLSLTNLKAQIPLPEFNDKPAYFDQNKKQLVELEKSQYNTMAKAKGLFSAEAGFFLEGATSKVLIPRQTELKFIVKVVPGTDASAVFDLAQFEIRKDKRVFIASQAKIGSSSTSYQKIDFELVKIKEGFYYLVAKNLTAGQYFFGSKDAMFAFSVY</sequence>
<dbReference type="OrthoDB" id="1442842at2"/>
<protein>
    <recommendedName>
        <fullName evidence="4">DUF4251 domain-containing protein</fullName>
    </recommendedName>
</protein>
<proteinExistence type="predicted"/>
<evidence type="ECO:0000256" key="1">
    <source>
        <dbReference type="SAM" id="SignalP"/>
    </source>
</evidence>